<sequence>MVELGERIKGGEIRVIDDNAVFFSEIREGFPQGFNRIDWSKIPHNFDSILPGNDFKEKLIYFVSDFLKKNNLTRNGPVIYFGDAIDIAFEISLTCFYSISDRLFAVPQHSYVIDKDVSWCFNHTFEDEMYIGRSKKSPFIKI</sequence>
<protein>
    <submittedName>
        <fullName evidence="1">Uncharacterized protein</fullName>
    </submittedName>
</protein>
<gene>
    <name evidence="1" type="ORF">CH365_15490</name>
</gene>
<proteinExistence type="predicted"/>
<evidence type="ECO:0000313" key="1">
    <source>
        <dbReference type="EMBL" id="PJZ76222.1"/>
    </source>
</evidence>
<evidence type="ECO:0000313" key="2">
    <source>
        <dbReference type="Proteomes" id="UP000231843"/>
    </source>
</evidence>
<name>A0A2M9ZVY1_9LEPT</name>
<keyword evidence="2" id="KW-1185">Reference proteome</keyword>
<dbReference type="Proteomes" id="UP000231843">
    <property type="component" value="Unassembled WGS sequence"/>
</dbReference>
<dbReference type="EMBL" id="NPEA01000008">
    <property type="protein sequence ID" value="PJZ76222.1"/>
    <property type="molecule type" value="Genomic_DNA"/>
</dbReference>
<comment type="caution">
    <text evidence="1">The sequence shown here is derived from an EMBL/GenBank/DDBJ whole genome shotgun (WGS) entry which is preliminary data.</text>
</comment>
<reference evidence="1 2" key="1">
    <citation type="submission" date="2017-07" db="EMBL/GenBank/DDBJ databases">
        <title>Leptospira spp. isolated from tropical soils.</title>
        <authorList>
            <person name="Thibeaux R."/>
            <person name="Iraola G."/>
            <person name="Ferres I."/>
            <person name="Bierque E."/>
            <person name="Girault D."/>
            <person name="Soupe-Gilbert M.-E."/>
            <person name="Picardeau M."/>
            <person name="Goarant C."/>
        </authorList>
    </citation>
    <scope>NUCLEOTIDE SEQUENCE [LARGE SCALE GENOMIC DNA]</scope>
    <source>
        <strain evidence="1 2">ES4-C-A1</strain>
    </source>
</reference>
<accession>A0A2M9ZVY1</accession>
<organism evidence="1 2">
    <name type="scientific">Leptospira neocaledonica</name>
    <dbReference type="NCBI Taxonomy" id="2023192"/>
    <lineage>
        <taxon>Bacteria</taxon>
        <taxon>Pseudomonadati</taxon>
        <taxon>Spirochaetota</taxon>
        <taxon>Spirochaetia</taxon>
        <taxon>Leptospirales</taxon>
        <taxon>Leptospiraceae</taxon>
        <taxon>Leptospira</taxon>
    </lineage>
</organism>
<dbReference type="AlphaFoldDB" id="A0A2M9ZVY1"/>